<keyword evidence="1" id="KW-0812">Transmembrane</keyword>
<keyword evidence="1" id="KW-1133">Transmembrane helix</keyword>
<dbReference type="InterPro" id="IPR020185">
    <property type="entry name" value="Spore_morphogenesis_YwcE"/>
</dbReference>
<protein>
    <submittedName>
        <fullName evidence="2">Spore morphogenesis/germination protein YwcE</fullName>
    </submittedName>
</protein>
<proteinExistence type="predicted"/>
<dbReference type="EMBL" id="JARTFS010000020">
    <property type="protein sequence ID" value="MED4403820.1"/>
    <property type="molecule type" value="Genomic_DNA"/>
</dbReference>
<feature type="transmembrane region" description="Helical" evidence="1">
    <location>
        <begin position="25"/>
        <end position="46"/>
    </location>
</feature>
<organism evidence="2 3">
    <name type="scientific">Metabacillus fastidiosus</name>
    <dbReference type="NCBI Taxonomy" id="1458"/>
    <lineage>
        <taxon>Bacteria</taxon>
        <taxon>Bacillati</taxon>
        <taxon>Bacillota</taxon>
        <taxon>Bacilli</taxon>
        <taxon>Bacillales</taxon>
        <taxon>Bacillaceae</taxon>
        <taxon>Metabacillus</taxon>
    </lineage>
</organism>
<dbReference type="Pfam" id="PF17368">
    <property type="entry name" value="YwcE"/>
    <property type="match status" value="1"/>
</dbReference>
<evidence type="ECO:0000313" key="3">
    <source>
        <dbReference type="Proteomes" id="UP001342826"/>
    </source>
</evidence>
<accession>A0ABU6P389</accession>
<comment type="caution">
    <text evidence="2">The sequence shown here is derived from an EMBL/GenBank/DDBJ whole genome shotgun (WGS) entry which is preliminary data.</text>
</comment>
<dbReference type="RefSeq" id="WP_066230777.1">
    <property type="nucleotide sequence ID" value="NZ_JARSOS010000028.1"/>
</dbReference>
<evidence type="ECO:0000256" key="1">
    <source>
        <dbReference type="SAM" id="Phobius"/>
    </source>
</evidence>
<reference evidence="2 3" key="1">
    <citation type="submission" date="2023-03" db="EMBL/GenBank/DDBJ databases">
        <title>Bacillus Genome Sequencing.</title>
        <authorList>
            <person name="Dunlap C."/>
        </authorList>
    </citation>
    <scope>NUCLEOTIDE SEQUENCE [LARGE SCALE GENOMIC DNA]</scope>
    <source>
        <strain evidence="2 3">NRS-1717</strain>
    </source>
</reference>
<dbReference type="GeneID" id="301141595"/>
<name>A0ABU6P389_9BACI</name>
<keyword evidence="1" id="KW-0472">Membrane</keyword>
<feature type="transmembrane region" description="Helical" evidence="1">
    <location>
        <begin position="52"/>
        <end position="76"/>
    </location>
</feature>
<gene>
    <name evidence="2" type="ORF">P9271_21205</name>
</gene>
<sequence>MTGFFAYLLIVTTTPLFLWNEKRTLAIMHIPVVIGLWGVLIAYMNYDLGTFGHWLFGIAFIANVIIAHLTLIHVFVRPFFKGQRKRSFRIIE</sequence>
<evidence type="ECO:0000313" key="2">
    <source>
        <dbReference type="EMBL" id="MED4403820.1"/>
    </source>
</evidence>
<dbReference type="Proteomes" id="UP001342826">
    <property type="component" value="Unassembled WGS sequence"/>
</dbReference>
<keyword evidence="3" id="KW-1185">Reference proteome</keyword>